<organism evidence="2 3">
    <name type="scientific">Pholiota conissans</name>
    <dbReference type="NCBI Taxonomy" id="109636"/>
    <lineage>
        <taxon>Eukaryota</taxon>
        <taxon>Fungi</taxon>
        <taxon>Dikarya</taxon>
        <taxon>Basidiomycota</taxon>
        <taxon>Agaricomycotina</taxon>
        <taxon>Agaricomycetes</taxon>
        <taxon>Agaricomycetidae</taxon>
        <taxon>Agaricales</taxon>
        <taxon>Agaricineae</taxon>
        <taxon>Strophariaceae</taxon>
        <taxon>Pholiota</taxon>
    </lineage>
</organism>
<feature type="transmembrane region" description="Helical" evidence="1">
    <location>
        <begin position="27"/>
        <end position="50"/>
    </location>
</feature>
<keyword evidence="1" id="KW-0472">Membrane</keyword>
<keyword evidence="1" id="KW-1133">Transmembrane helix</keyword>
<gene>
    <name evidence="2" type="ORF">BDN70DRAFT_307367</name>
</gene>
<dbReference type="Proteomes" id="UP000807469">
    <property type="component" value="Unassembled WGS sequence"/>
</dbReference>
<protein>
    <submittedName>
        <fullName evidence="2">Uncharacterized protein</fullName>
    </submittedName>
</protein>
<keyword evidence="3" id="KW-1185">Reference proteome</keyword>
<reference evidence="2" key="1">
    <citation type="submission" date="2020-11" db="EMBL/GenBank/DDBJ databases">
        <authorList>
            <consortium name="DOE Joint Genome Institute"/>
            <person name="Ahrendt S."/>
            <person name="Riley R."/>
            <person name="Andreopoulos W."/>
            <person name="Labutti K."/>
            <person name="Pangilinan J."/>
            <person name="Ruiz-Duenas F.J."/>
            <person name="Barrasa J.M."/>
            <person name="Sanchez-Garcia M."/>
            <person name="Camarero S."/>
            <person name="Miyauchi S."/>
            <person name="Serrano A."/>
            <person name="Linde D."/>
            <person name="Babiker R."/>
            <person name="Drula E."/>
            <person name="Ayuso-Fernandez I."/>
            <person name="Pacheco R."/>
            <person name="Padilla G."/>
            <person name="Ferreira P."/>
            <person name="Barriuso J."/>
            <person name="Kellner H."/>
            <person name="Castanera R."/>
            <person name="Alfaro M."/>
            <person name="Ramirez L."/>
            <person name="Pisabarro A.G."/>
            <person name="Kuo A."/>
            <person name="Tritt A."/>
            <person name="Lipzen A."/>
            <person name="He G."/>
            <person name="Yan M."/>
            <person name="Ng V."/>
            <person name="Cullen D."/>
            <person name="Martin F."/>
            <person name="Rosso M.-N."/>
            <person name="Henrissat B."/>
            <person name="Hibbett D."/>
            <person name="Martinez A.T."/>
            <person name="Grigoriev I.V."/>
        </authorList>
    </citation>
    <scope>NUCLEOTIDE SEQUENCE</scope>
    <source>
        <strain evidence="2">CIRM-BRFM 674</strain>
    </source>
</reference>
<name>A0A9P5ZAY7_9AGAR</name>
<dbReference type="EMBL" id="MU155153">
    <property type="protein sequence ID" value="KAF9483530.1"/>
    <property type="molecule type" value="Genomic_DNA"/>
</dbReference>
<evidence type="ECO:0000313" key="2">
    <source>
        <dbReference type="EMBL" id="KAF9483530.1"/>
    </source>
</evidence>
<comment type="caution">
    <text evidence="2">The sequence shown here is derived from an EMBL/GenBank/DDBJ whole genome shotgun (WGS) entry which is preliminary data.</text>
</comment>
<keyword evidence="1" id="KW-0812">Transmembrane</keyword>
<sequence>MRGLLTSRKHDIISPRQDGVSWSIPKYYLWGQTYISLAFAAFLGGGYCNFVNASES</sequence>
<evidence type="ECO:0000256" key="1">
    <source>
        <dbReference type="SAM" id="Phobius"/>
    </source>
</evidence>
<accession>A0A9P5ZAY7</accession>
<evidence type="ECO:0000313" key="3">
    <source>
        <dbReference type="Proteomes" id="UP000807469"/>
    </source>
</evidence>
<dbReference type="AlphaFoldDB" id="A0A9P5ZAY7"/>
<proteinExistence type="predicted"/>